<dbReference type="STRING" id="6280.A0A0N4SZ59"/>
<gene>
    <name evidence="3" type="ORF">BPAG_LOCUS1062</name>
</gene>
<evidence type="ECO:0000313" key="3">
    <source>
        <dbReference type="EMBL" id="VDN82248.1"/>
    </source>
</evidence>
<feature type="region of interest" description="Disordered" evidence="2">
    <location>
        <begin position="368"/>
        <end position="404"/>
    </location>
</feature>
<feature type="coiled-coil region" evidence="1">
    <location>
        <begin position="222"/>
        <end position="290"/>
    </location>
</feature>
<feature type="compositionally biased region" description="Polar residues" evidence="2">
    <location>
        <begin position="328"/>
        <end position="339"/>
    </location>
</feature>
<reference evidence="3 4" key="2">
    <citation type="submission" date="2018-11" db="EMBL/GenBank/DDBJ databases">
        <authorList>
            <consortium name="Pathogen Informatics"/>
        </authorList>
    </citation>
    <scope>NUCLEOTIDE SEQUENCE [LARGE SCALE GENOMIC DNA]</scope>
</reference>
<feature type="compositionally biased region" description="Low complexity" evidence="2">
    <location>
        <begin position="37"/>
        <end position="62"/>
    </location>
</feature>
<feature type="region of interest" description="Disordered" evidence="2">
    <location>
        <begin position="328"/>
        <end position="350"/>
    </location>
</feature>
<protein>
    <submittedName>
        <fullName evidence="5">SprT-like domain-containing protein</fullName>
    </submittedName>
</protein>
<feature type="region of interest" description="Disordered" evidence="2">
    <location>
        <begin position="1"/>
        <end position="69"/>
    </location>
</feature>
<proteinExistence type="predicted"/>
<organism evidence="5">
    <name type="scientific">Brugia pahangi</name>
    <name type="common">Filarial nematode worm</name>
    <dbReference type="NCBI Taxonomy" id="6280"/>
    <lineage>
        <taxon>Eukaryota</taxon>
        <taxon>Metazoa</taxon>
        <taxon>Ecdysozoa</taxon>
        <taxon>Nematoda</taxon>
        <taxon>Chromadorea</taxon>
        <taxon>Rhabditida</taxon>
        <taxon>Spirurina</taxon>
        <taxon>Spiruromorpha</taxon>
        <taxon>Filarioidea</taxon>
        <taxon>Onchocercidae</taxon>
        <taxon>Brugia</taxon>
    </lineage>
</organism>
<dbReference type="Proteomes" id="UP000278627">
    <property type="component" value="Unassembled WGS sequence"/>
</dbReference>
<evidence type="ECO:0000313" key="4">
    <source>
        <dbReference type="Proteomes" id="UP000278627"/>
    </source>
</evidence>
<keyword evidence="1" id="KW-0175">Coiled coil</keyword>
<sequence>MSDDGHLTLPKTPSDTDSNSNSNSGSLFSRCYPDELSSSNSSGSKENTPSLSNNENSSSPKLLSHRAEPVPTVRQRLLKSLFSEGIKCQPKITHNDSIDLATAEEKSNSDDEWFIQRINPKSKTHFIDWYVFFSLQPSLAQNSDFLITIFSFRSGKCGNYLSLGTTHTDVQKFLMKQLVELRRRGQQKRRALYNADNGIVLDRSGVCKRTNEERKASEWNFSEQSQENKEVVKEKVEKLKCDLIEHEAAESYNDDNETVSDKWREINGEKTNIEDKYNKVEEEVAKENDNRNGNTSDEDWRKDWLQSGMKTYKNLTKLKNHASYLSDNETDSSILSGETTDSEEGNRSSPSLVDELLSDIAANCSGIFDYPEDNSPEEYNKISIDGNGGDDRDDEDEGELIRQYRKPRKRRLVFSSDESDEDEEGKCGGSALKSVKNVQDLEAANGERTEACCTSDHKKEHSCDNINAVLNESDNFEVNDKDSFLFADKSNGHKRGVTWPIDKTMDEVDQRIERMEGTDSSDDELEVFHKLQIAQGRKKRSEYIEEEASLSGDDVGSDENDDEDQLNVYEAEEGDNDELPDDETIREQLNKQWLKQQQDEEDRKLLYWKDQLLVDGELADETDRTFRFKLRLEKSEDADKEIEEVTIDTENIEVNEDELCKRRREISKWKIKEGEAKLHGESSSIKGTNSLLKAASKVIEKGSLDGNSQSYSRVDDSLCKNSLMHHRKSLSQVLNQTKITSYTKSAGLVNANGHIEKQKDTRHSTQDVVAKSRSMKVRRCSRKLPQ</sequence>
<dbReference type="AlphaFoldDB" id="A0A0N4SZ59"/>
<accession>A0A0N4SZ59</accession>
<keyword evidence="4" id="KW-1185">Reference proteome</keyword>
<dbReference type="EMBL" id="UZAD01000069">
    <property type="protein sequence ID" value="VDN82248.1"/>
    <property type="molecule type" value="Genomic_DNA"/>
</dbReference>
<dbReference type="WBParaSite" id="BPAG_0000106101-mRNA-1">
    <property type="protein sequence ID" value="BPAG_0000106101-mRNA-1"/>
    <property type="gene ID" value="BPAG_0000106101"/>
</dbReference>
<name>A0A0N4SZ59_BRUPA</name>
<evidence type="ECO:0000313" key="5">
    <source>
        <dbReference type="WBParaSite" id="BPAG_0000106101-mRNA-1"/>
    </source>
</evidence>
<feature type="region of interest" description="Disordered" evidence="2">
    <location>
        <begin position="412"/>
        <end position="431"/>
    </location>
</feature>
<evidence type="ECO:0000256" key="2">
    <source>
        <dbReference type="SAM" id="MobiDB-lite"/>
    </source>
</evidence>
<evidence type="ECO:0000256" key="1">
    <source>
        <dbReference type="SAM" id="Coils"/>
    </source>
</evidence>
<reference evidence="5" key="1">
    <citation type="submission" date="2017-02" db="UniProtKB">
        <authorList>
            <consortium name="WormBaseParasite"/>
        </authorList>
    </citation>
    <scope>IDENTIFICATION</scope>
</reference>